<evidence type="ECO:0000256" key="5">
    <source>
        <dbReference type="ARBA" id="ARBA00022692"/>
    </source>
</evidence>
<proteinExistence type="inferred from homology"/>
<organism evidence="9 10">
    <name type="scientific">Sphingobacterium hotanense</name>
    <dbReference type="NCBI Taxonomy" id="649196"/>
    <lineage>
        <taxon>Bacteria</taxon>
        <taxon>Pseudomonadati</taxon>
        <taxon>Bacteroidota</taxon>
        <taxon>Sphingobacteriia</taxon>
        <taxon>Sphingobacteriales</taxon>
        <taxon>Sphingobacteriaceae</taxon>
        <taxon>Sphingobacterium</taxon>
    </lineage>
</organism>
<evidence type="ECO:0000256" key="2">
    <source>
        <dbReference type="ARBA" id="ARBA00007613"/>
    </source>
</evidence>
<dbReference type="InterPro" id="IPR003423">
    <property type="entry name" value="OMP_efflux"/>
</dbReference>
<evidence type="ECO:0000313" key="9">
    <source>
        <dbReference type="EMBL" id="MDM1046894.1"/>
    </source>
</evidence>
<evidence type="ECO:0000313" key="10">
    <source>
        <dbReference type="Proteomes" id="UP001170954"/>
    </source>
</evidence>
<keyword evidence="7" id="KW-0998">Cell outer membrane</keyword>
<keyword evidence="4" id="KW-1134">Transmembrane beta strand</keyword>
<evidence type="ECO:0000256" key="4">
    <source>
        <dbReference type="ARBA" id="ARBA00022452"/>
    </source>
</evidence>
<protein>
    <submittedName>
        <fullName evidence="9">TolC family protein</fullName>
    </submittedName>
</protein>
<comment type="caution">
    <text evidence="9">The sequence shown here is derived from an EMBL/GenBank/DDBJ whole genome shotgun (WGS) entry which is preliminary data.</text>
</comment>
<sequence length="462" mass="50698">MRKKMVLSGICCLVAWSSTAIAAQDTSGNSNTLGTIWPQIESSFPGFAAKDAAIAVALQEERALRSRMLPQMKMQAQHSYGTFEGSSGGFFPQPGFFNVSGNAGLRGSELAVNNFGSATVEWDLITFGKQGKEKEAARTAVLRTETDKAAYLLNLKKLSSAHYIALLYDESKWRWSAKNAQRLDDIRRITAGLSAAGLRPAADSLLASSSYVQALGEQQRWTGAKEASLIKFLALFQGQSLDYQASLNRFLGLTESKDVDVVQAITDHPFLENLAQASTYYQLEAEIHKRSSLPTVRLLGGYAYRSSGIGQDGMVSGAWSDGVKNSTNNVLAGVGLTWNLSSLQTNKYKAEASRQEGEAAKALHEQYRQGMEANLSAVHQEITMQFARLKNSKLAVQHAQDAYQMYLARYKSGLIALSELLQISKLLEEAEQKHIDAAKSYWLLLAEEASLNSNFDFVFNNL</sequence>
<keyword evidence="5" id="KW-0812">Transmembrane</keyword>
<comment type="similarity">
    <text evidence="2">Belongs to the outer membrane factor (OMF) (TC 1.B.17) family.</text>
</comment>
<dbReference type="EMBL" id="JACAGK010000002">
    <property type="protein sequence ID" value="MDM1046894.1"/>
    <property type="molecule type" value="Genomic_DNA"/>
</dbReference>
<feature type="signal peptide" evidence="8">
    <location>
        <begin position="1"/>
        <end position="22"/>
    </location>
</feature>
<dbReference type="InterPro" id="IPR051906">
    <property type="entry name" value="TolC-like"/>
</dbReference>
<keyword evidence="6" id="KW-0472">Membrane</keyword>
<dbReference type="PANTHER" id="PTHR30026">
    <property type="entry name" value="OUTER MEMBRANE PROTEIN TOLC"/>
    <property type="match status" value="1"/>
</dbReference>
<reference evidence="9" key="1">
    <citation type="submission" date="2020-06" db="EMBL/GenBank/DDBJ databases">
        <authorList>
            <person name="Dong N."/>
        </authorList>
    </citation>
    <scope>NUCLEOTIDE SEQUENCE</scope>
    <source>
        <strain evidence="9">R1692</strain>
    </source>
</reference>
<reference evidence="9" key="2">
    <citation type="journal article" date="2022" name="Sci. Total Environ.">
        <title>Prevalence, transmission, and molecular epidemiology of tet(X)-positive bacteria among humans, animals, and environmental niches in China: An epidemiological, and genomic-based study.</title>
        <authorList>
            <person name="Dong N."/>
            <person name="Zeng Y."/>
            <person name="Cai C."/>
            <person name="Sun C."/>
            <person name="Lu J."/>
            <person name="Liu C."/>
            <person name="Zhou H."/>
            <person name="Sun Q."/>
            <person name="Shu L."/>
            <person name="Wang H."/>
            <person name="Wang Y."/>
            <person name="Wang S."/>
            <person name="Wu C."/>
            <person name="Chan E.W."/>
            <person name="Chen G."/>
            <person name="Shen Z."/>
            <person name="Chen S."/>
            <person name="Zhang R."/>
        </authorList>
    </citation>
    <scope>NUCLEOTIDE SEQUENCE</scope>
    <source>
        <strain evidence="9">R1692</strain>
    </source>
</reference>
<evidence type="ECO:0000256" key="6">
    <source>
        <dbReference type="ARBA" id="ARBA00023136"/>
    </source>
</evidence>
<keyword evidence="10" id="KW-1185">Reference proteome</keyword>
<name>A0ABT7NI80_9SPHI</name>
<evidence type="ECO:0000256" key="1">
    <source>
        <dbReference type="ARBA" id="ARBA00004442"/>
    </source>
</evidence>
<gene>
    <name evidence="9" type="ORF">HX018_01330</name>
</gene>
<dbReference type="RefSeq" id="WP_286650226.1">
    <property type="nucleotide sequence ID" value="NZ_JACAGK010000002.1"/>
</dbReference>
<dbReference type="Proteomes" id="UP001170954">
    <property type="component" value="Unassembled WGS sequence"/>
</dbReference>
<comment type="subcellular location">
    <subcellularLocation>
        <location evidence="1">Cell outer membrane</location>
    </subcellularLocation>
</comment>
<accession>A0ABT7NI80</accession>
<keyword evidence="3" id="KW-0813">Transport</keyword>
<dbReference type="Pfam" id="PF02321">
    <property type="entry name" value="OEP"/>
    <property type="match status" value="1"/>
</dbReference>
<keyword evidence="8" id="KW-0732">Signal</keyword>
<evidence type="ECO:0000256" key="8">
    <source>
        <dbReference type="SAM" id="SignalP"/>
    </source>
</evidence>
<feature type="chain" id="PRO_5046272683" evidence="8">
    <location>
        <begin position="23"/>
        <end position="462"/>
    </location>
</feature>
<dbReference type="Gene3D" id="1.20.1600.10">
    <property type="entry name" value="Outer membrane efflux proteins (OEP)"/>
    <property type="match status" value="1"/>
</dbReference>
<dbReference type="SUPFAM" id="SSF56954">
    <property type="entry name" value="Outer membrane efflux proteins (OEP)"/>
    <property type="match status" value="1"/>
</dbReference>
<dbReference type="PANTHER" id="PTHR30026:SF20">
    <property type="entry name" value="OUTER MEMBRANE PROTEIN TOLC"/>
    <property type="match status" value="1"/>
</dbReference>
<evidence type="ECO:0000256" key="3">
    <source>
        <dbReference type="ARBA" id="ARBA00022448"/>
    </source>
</evidence>
<evidence type="ECO:0000256" key="7">
    <source>
        <dbReference type="ARBA" id="ARBA00023237"/>
    </source>
</evidence>